<reference evidence="3" key="1">
    <citation type="journal article" date="2016" name="Insect Biochem. Mol. Biol.">
        <title>Multifaceted biological insights from a draft genome sequence of the tobacco hornworm moth, Manduca sexta.</title>
        <authorList>
            <person name="Kanost M.R."/>
            <person name="Arrese E.L."/>
            <person name="Cao X."/>
            <person name="Chen Y.R."/>
            <person name="Chellapilla S."/>
            <person name="Goldsmith M.R."/>
            <person name="Grosse-Wilde E."/>
            <person name="Heckel D.G."/>
            <person name="Herndon N."/>
            <person name="Jiang H."/>
            <person name="Papanicolaou A."/>
            <person name="Qu J."/>
            <person name="Soulages J.L."/>
            <person name="Vogel H."/>
            <person name="Walters J."/>
            <person name="Waterhouse R.M."/>
            <person name="Ahn S.J."/>
            <person name="Almeida F.C."/>
            <person name="An C."/>
            <person name="Aqrawi P."/>
            <person name="Bretschneider A."/>
            <person name="Bryant W.B."/>
            <person name="Bucks S."/>
            <person name="Chao H."/>
            <person name="Chevignon G."/>
            <person name="Christen J.M."/>
            <person name="Clarke D.F."/>
            <person name="Dittmer N.T."/>
            <person name="Ferguson L.C.F."/>
            <person name="Garavelou S."/>
            <person name="Gordon K.H.J."/>
            <person name="Gunaratna R.T."/>
            <person name="Han Y."/>
            <person name="Hauser F."/>
            <person name="He Y."/>
            <person name="Heidel-Fischer H."/>
            <person name="Hirsh A."/>
            <person name="Hu Y."/>
            <person name="Jiang H."/>
            <person name="Kalra D."/>
            <person name="Klinner C."/>
            <person name="Konig C."/>
            <person name="Kovar C."/>
            <person name="Kroll A.R."/>
            <person name="Kuwar S.S."/>
            <person name="Lee S.L."/>
            <person name="Lehman R."/>
            <person name="Li K."/>
            <person name="Li Z."/>
            <person name="Liang H."/>
            <person name="Lovelace S."/>
            <person name="Lu Z."/>
            <person name="Mansfield J.H."/>
            <person name="McCulloch K.J."/>
            <person name="Mathew T."/>
            <person name="Morton B."/>
            <person name="Muzny D.M."/>
            <person name="Neunemann D."/>
            <person name="Ongeri F."/>
            <person name="Pauchet Y."/>
            <person name="Pu L.L."/>
            <person name="Pyrousis I."/>
            <person name="Rao X.J."/>
            <person name="Redding A."/>
            <person name="Roesel C."/>
            <person name="Sanchez-Gracia A."/>
            <person name="Schaack S."/>
            <person name="Shukla A."/>
            <person name="Tetreau G."/>
            <person name="Wang Y."/>
            <person name="Xiong G.H."/>
            <person name="Traut W."/>
            <person name="Walsh T.K."/>
            <person name="Worley K.C."/>
            <person name="Wu D."/>
            <person name="Wu W."/>
            <person name="Wu Y.Q."/>
            <person name="Zhang X."/>
            <person name="Zou Z."/>
            <person name="Zucker H."/>
            <person name="Briscoe A.D."/>
            <person name="Burmester T."/>
            <person name="Clem R.J."/>
            <person name="Feyereisen R."/>
            <person name="Grimmelikhuijzen C.J.P."/>
            <person name="Hamodrakas S.J."/>
            <person name="Hansson B.S."/>
            <person name="Huguet E."/>
            <person name="Jermiin L.S."/>
            <person name="Lan Q."/>
            <person name="Lehman H.K."/>
            <person name="Lorenzen M."/>
            <person name="Merzendorfer H."/>
            <person name="Michalopoulos I."/>
            <person name="Morton D.B."/>
            <person name="Muthukrishnan S."/>
            <person name="Oakeshott J.G."/>
            <person name="Palmer W."/>
            <person name="Park Y."/>
            <person name="Passarelli A.L."/>
            <person name="Rozas J."/>
            <person name="Schwartz L.M."/>
            <person name="Smith W."/>
            <person name="Southgate A."/>
            <person name="Vilcinskas A."/>
            <person name="Vogt R."/>
            <person name="Wang P."/>
            <person name="Werren J."/>
            <person name="Yu X.Q."/>
            <person name="Zhou J.J."/>
            <person name="Brown S.J."/>
            <person name="Scherer S.E."/>
            <person name="Richards S."/>
            <person name="Blissard G.W."/>
        </authorList>
    </citation>
    <scope>NUCLEOTIDE SEQUENCE</scope>
</reference>
<feature type="chain" id="PRO_5038276426" description="WAP domain-containing protein" evidence="1">
    <location>
        <begin position="25"/>
        <end position="76"/>
    </location>
</feature>
<dbReference type="Proteomes" id="UP000791440">
    <property type="component" value="Unassembled WGS sequence"/>
</dbReference>
<name>A0A921Z2Z9_MANSE</name>
<dbReference type="GO" id="GO:0019731">
    <property type="term" value="P:antibacterial humoral response"/>
    <property type="evidence" value="ECO:0007669"/>
    <property type="project" value="TreeGrafter"/>
</dbReference>
<dbReference type="PANTHER" id="PTHR19441">
    <property type="entry name" value="WHEY ACDIC PROTEIN WAP"/>
    <property type="match status" value="1"/>
</dbReference>
<comment type="caution">
    <text evidence="3">The sequence shown here is derived from an EMBL/GenBank/DDBJ whole genome shotgun (WGS) entry which is preliminary data.</text>
</comment>
<gene>
    <name evidence="3" type="ORF">O3G_MSEX006413</name>
</gene>
<dbReference type="PRINTS" id="PR00003">
    <property type="entry name" value="4DISULPHCORE"/>
</dbReference>
<organism evidence="3 4">
    <name type="scientific">Manduca sexta</name>
    <name type="common">Tobacco hawkmoth</name>
    <name type="synonym">Tobacco hornworm</name>
    <dbReference type="NCBI Taxonomy" id="7130"/>
    <lineage>
        <taxon>Eukaryota</taxon>
        <taxon>Metazoa</taxon>
        <taxon>Ecdysozoa</taxon>
        <taxon>Arthropoda</taxon>
        <taxon>Hexapoda</taxon>
        <taxon>Insecta</taxon>
        <taxon>Pterygota</taxon>
        <taxon>Neoptera</taxon>
        <taxon>Endopterygota</taxon>
        <taxon>Lepidoptera</taxon>
        <taxon>Glossata</taxon>
        <taxon>Ditrysia</taxon>
        <taxon>Bombycoidea</taxon>
        <taxon>Sphingidae</taxon>
        <taxon>Sphinginae</taxon>
        <taxon>Sphingini</taxon>
        <taxon>Manduca</taxon>
    </lineage>
</organism>
<accession>A0A921Z2Z9</accession>
<dbReference type="EMBL" id="JH668383">
    <property type="protein sequence ID" value="KAG6450113.1"/>
    <property type="molecule type" value="Genomic_DNA"/>
</dbReference>
<keyword evidence="1" id="KW-0732">Signal</keyword>
<proteinExistence type="predicted"/>
<dbReference type="InterPro" id="IPR036645">
    <property type="entry name" value="Elafin-like_sf"/>
</dbReference>
<sequence>MSRYFPVFVALIVVVAVSAPGTDAQVKSGSCPPVDPDAYGPCVEACSGDGSCPGNQKCCSNGCGHTCSPPIKIIPL</sequence>
<evidence type="ECO:0000259" key="2">
    <source>
        <dbReference type="PROSITE" id="PS51390"/>
    </source>
</evidence>
<dbReference type="Pfam" id="PF00095">
    <property type="entry name" value="WAP"/>
    <property type="match status" value="1"/>
</dbReference>
<evidence type="ECO:0000313" key="4">
    <source>
        <dbReference type="Proteomes" id="UP000791440"/>
    </source>
</evidence>
<dbReference type="SUPFAM" id="SSF57256">
    <property type="entry name" value="Elafin-like"/>
    <property type="match status" value="1"/>
</dbReference>
<dbReference type="PROSITE" id="PS51390">
    <property type="entry name" value="WAP"/>
    <property type="match status" value="1"/>
</dbReference>
<dbReference type="GO" id="GO:0004867">
    <property type="term" value="F:serine-type endopeptidase inhibitor activity"/>
    <property type="evidence" value="ECO:0007669"/>
    <property type="project" value="TreeGrafter"/>
</dbReference>
<feature type="domain" description="WAP" evidence="2">
    <location>
        <begin position="24"/>
        <end position="71"/>
    </location>
</feature>
<dbReference type="Gene3D" id="4.10.75.10">
    <property type="entry name" value="Elafin-like"/>
    <property type="match status" value="1"/>
</dbReference>
<dbReference type="GO" id="GO:0005615">
    <property type="term" value="C:extracellular space"/>
    <property type="evidence" value="ECO:0007669"/>
    <property type="project" value="TreeGrafter"/>
</dbReference>
<dbReference type="InterPro" id="IPR050514">
    <property type="entry name" value="WAP_four-disulfide_core"/>
</dbReference>
<feature type="signal peptide" evidence="1">
    <location>
        <begin position="1"/>
        <end position="24"/>
    </location>
</feature>
<dbReference type="EMBL" id="JH668383">
    <property type="protein sequence ID" value="KAG6450114.1"/>
    <property type="molecule type" value="Genomic_DNA"/>
</dbReference>
<evidence type="ECO:0000256" key="1">
    <source>
        <dbReference type="SAM" id="SignalP"/>
    </source>
</evidence>
<evidence type="ECO:0000313" key="3">
    <source>
        <dbReference type="EMBL" id="KAG6450113.1"/>
    </source>
</evidence>
<dbReference type="CDD" id="cd00199">
    <property type="entry name" value="WAP"/>
    <property type="match status" value="1"/>
</dbReference>
<reference evidence="3" key="2">
    <citation type="submission" date="2020-12" db="EMBL/GenBank/DDBJ databases">
        <authorList>
            <person name="Kanost M."/>
        </authorList>
    </citation>
    <scope>NUCLEOTIDE SEQUENCE</scope>
</reference>
<dbReference type="FunFam" id="4.10.75.10:FF:000001">
    <property type="entry name" value="Anosmin 1"/>
    <property type="match status" value="1"/>
</dbReference>
<dbReference type="GO" id="GO:0045087">
    <property type="term" value="P:innate immune response"/>
    <property type="evidence" value="ECO:0007669"/>
    <property type="project" value="TreeGrafter"/>
</dbReference>
<keyword evidence="4" id="KW-1185">Reference proteome</keyword>
<protein>
    <recommendedName>
        <fullName evidence="2">WAP domain-containing protein</fullName>
    </recommendedName>
</protein>
<dbReference type="AlphaFoldDB" id="A0A921Z2Z9"/>
<dbReference type="PANTHER" id="PTHR19441:SF91">
    <property type="entry name" value="WAP DOMAIN-CONTAINING PROTEIN"/>
    <property type="match status" value="1"/>
</dbReference>
<dbReference type="InterPro" id="IPR008197">
    <property type="entry name" value="WAP_dom"/>
</dbReference>
<dbReference type="SMART" id="SM00217">
    <property type="entry name" value="WAP"/>
    <property type="match status" value="1"/>
</dbReference>